<reference evidence="2" key="1">
    <citation type="journal article" date="2019" name="Curr. Biol.">
        <title>Genome Sequence of Striga asiatica Provides Insight into the Evolution of Plant Parasitism.</title>
        <authorList>
            <person name="Yoshida S."/>
            <person name="Kim S."/>
            <person name="Wafula E.K."/>
            <person name="Tanskanen J."/>
            <person name="Kim Y.M."/>
            <person name="Honaas L."/>
            <person name="Yang Z."/>
            <person name="Spallek T."/>
            <person name="Conn C.E."/>
            <person name="Ichihashi Y."/>
            <person name="Cheong K."/>
            <person name="Cui S."/>
            <person name="Der J.P."/>
            <person name="Gundlach H."/>
            <person name="Jiao Y."/>
            <person name="Hori C."/>
            <person name="Ishida J.K."/>
            <person name="Kasahara H."/>
            <person name="Kiba T."/>
            <person name="Kim M.S."/>
            <person name="Koo N."/>
            <person name="Laohavisit A."/>
            <person name="Lee Y.H."/>
            <person name="Lumba S."/>
            <person name="McCourt P."/>
            <person name="Mortimer J.C."/>
            <person name="Mutuku J.M."/>
            <person name="Nomura T."/>
            <person name="Sasaki-Sekimoto Y."/>
            <person name="Seto Y."/>
            <person name="Wang Y."/>
            <person name="Wakatake T."/>
            <person name="Sakakibara H."/>
            <person name="Demura T."/>
            <person name="Yamaguchi S."/>
            <person name="Yoneyama K."/>
            <person name="Manabe R.I."/>
            <person name="Nelson D.C."/>
            <person name="Schulman A.H."/>
            <person name="Timko M.P."/>
            <person name="dePamphilis C.W."/>
            <person name="Choi D."/>
            <person name="Shirasu K."/>
        </authorList>
    </citation>
    <scope>NUCLEOTIDE SEQUENCE [LARGE SCALE GENOMIC DNA]</scope>
    <source>
        <strain evidence="2">cv. UVA1</strain>
    </source>
</reference>
<sequence length="155" mass="16355">MEKQSRNGGSVLTREAQLAEAKALCIACPSSASSGTQIAARDKRGALQSQTFGPESPTLEGCRFNLRLLGTPHRKADMLGNCSATLNWLSSAGTATLNRSSVRLVVLGCHSLDRGLRLATARSARSESSAFLSATVSSHQRWESGVLGLVVLISL</sequence>
<evidence type="ECO:0000313" key="2">
    <source>
        <dbReference type="Proteomes" id="UP000325081"/>
    </source>
</evidence>
<gene>
    <name evidence="1" type="ORF">STAS_17988</name>
</gene>
<accession>A0A5A7QB64</accession>
<organism evidence="1 2">
    <name type="scientific">Striga asiatica</name>
    <name type="common">Asiatic witchweed</name>
    <name type="synonym">Buchnera asiatica</name>
    <dbReference type="NCBI Taxonomy" id="4170"/>
    <lineage>
        <taxon>Eukaryota</taxon>
        <taxon>Viridiplantae</taxon>
        <taxon>Streptophyta</taxon>
        <taxon>Embryophyta</taxon>
        <taxon>Tracheophyta</taxon>
        <taxon>Spermatophyta</taxon>
        <taxon>Magnoliopsida</taxon>
        <taxon>eudicotyledons</taxon>
        <taxon>Gunneridae</taxon>
        <taxon>Pentapetalae</taxon>
        <taxon>asterids</taxon>
        <taxon>lamiids</taxon>
        <taxon>Lamiales</taxon>
        <taxon>Orobanchaceae</taxon>
        <taxon>Buchnereae</taxon>
        <taxon>Striga</taxon>
    </lineage>
</organism>
<comment type="caution">
    <text evidence="1">The sequence shown here is derived from an EMBL/GenBank/DDBJ whole genome shotgun (WGS) entry which is preliminary data.</text>
</comment>
<dbReference type="AlphaFoldDB" id="A0A5A7QB64"/>
<keyword evidence="2" id="KW-1185">Reference proteome</keyword>
<protein>
    <submittedName>
        <fullName evidence="1">Cytidine deaminase</fullName>
    </submittedName>
</protein>
<evidence type="ECO:0000313" key="1">
    <source>
        <dbReference type="EMBL" id="GER41281.1"/>
    </source>
</evidence>
<dbReference type="EMBL" id="BKCP01006071">
    <property type="protein sequence ID" value="GER41281.1"/>
    <property type="molecule type" value="Genomic_DNA"/>
</dbReference>
<dbReference type="Proteomes" id="UP000325081">
    <property type="component" value="Unassembled WGS sequence"/>
</dbReference>
<proteinExistence type="predicted"/>
<name>A0A5A7QB64_STRAF</name>